<keyword evidence="8" id="KW-0677">Repeat</keyword>
<evidence type="ECO:0000256" key="4">
    <source>
        <dbReference type="ARBA" id="ARBA00022614"/>
    </source>
</evidence>
<evidence type="ECO:0000256" key="17">
    <source>
        <dbReference type="SAM" id="Phobius"/>
    </source>
</evidence>
<dbReference type="EC" id="2.7.11.1" evidence="2"/>
<dbReference type="FunFam" id="3.80.10.10:FF:000380">
    <property type="entry name" value="Putative inactive leucine-rich repeat receptor-like protein kinase"/>
    <property type="match status" value="1"/>
</dbReference>
<evidence type="ECO:0000256" key="13">
    <source>
        <dbReference type="ARBA" id="ARBA00023180"/>
    </source>
</evidence>
<evidence type="ECO:0000256" key="16">
    <source>
        <dbReference type="SAM" id="MobiDB-lite"/>
    </source>
</evidence>
<keyword evidence="20" id="KW-1185">Reference proteome</keyword>
<comment type="catalytic activity">
    <reaction evidence="15">
        <text>L-seryl-[protein] + ATP = O-phospho-L-seryl-[protein] + ADP + H(+)</text>
        <dbReference type="Rhea" id="RHEA:17989"/>
        <dbReference type="Rhea" id="RHEA-COMP:9863"/>
        <dbReference type="Rhea" id="RHEA-COMP:11604"/>
        <dbReference type="ChEBI" id="CHEBI:15378"/>
        <dbReference type="ChEBI" id="CHEBI:29999"/>
        <dbReference type="ChEBI" id="CHEBI:30616"/>
        <dbReference type="ChEBI" id="CHEBI:83421"/>
        <dbReference type="ChEBI" id="CHEBI:456216"/>
        <dbReference type="EC" id="2.7.11.1"/>
    </reaction>
</comment>
<dbReference type="FunFam" id="1.10.510.10:FF:000431">
    <property type="entry name" value="Putative inactive leucine-rich repeat receptor-like protein kinase"/>
    <property type="match status" value="1"/>
</dbReference>
<sequence>MKNFQAYSFPFLFPALIFSILFPISIAQLFPSETRILLQLQQQLEYPEVLQGWTNWTSFCYLPASPSLRIVCSGNRVTELTVVGNKSSPSLGPKPASGNFTVSQETLSQKFSIDAFFTTVTKLSNLEVLSLVSLGLWGPLPAKINRFWSLEVLNISSNFIYGEIPPTIASLKNLRSLVLADNLFNGSAPDLRGLVALQEVDLGGNHLGPNFPSLANNLVTIILKNNSMRSDIPSGLMNFDQLQRFDISSNKFVGPIPSSLFSLPSIQYLNLAANQLNGALPMNISCNGNLTFVDISHNQLIGKLPACIGSNSSNRTVISSWNCLSGGNSNYQHTYSFCHKEALAVKPPISNPAQRSSIKIGLILAIIGGIVGGTVALGLLILAIFRRGASVRAENIKFDRSVADKTSVRSSPIIDSREGSQGQVYKGRLRDGSVCLVKCLKLKQKHSPQSLLQYTEAISKLRHRNLVSVLGHCVVTYQDHPNAASTVFIVLEHVSNGSLRDHLTDWRKKEVLQWPQRMAITIGVARGIHFLHTGVAPGIFGNNLKIENILLDESLTAKISSYNMPLPSKKGSESPPKGQNGSDRFGSGENAEKDDIYQLGVILLEVITGKQVKSMSELDELKLQLERSLMEPASKLRGAADPSIRGTFAYQSLRTAVEITINCLCKDANKRPSIEDVLWHLQYAIQVQEGWTSSENLSTRM</sequence>
<dbReference type="GO" id="GO:0033612">
    <property type="term" value="F:receptor serine/threonine kinase binding"/>
    <property type="evidence" value="ECO:0007669"/>
    <property type="project" value="TreeGrafter"/>
</dbReference>
<comment type="catalytic activity">
    <reaction evidence="14">
        <text>L-threonyl-[protein] + ATP = O-phospho-L-threonyl-[protein] + ADP + H(+)</text>
        <dbReference type="Rhea" id="RHEA:46608"/>
        <dbReference type="Rhea" id="RHEA-COMP:11060"/>
        <dbReference type="Rhea" id="RHEA-COMP:11605"/>
        <dbReference type="ChEBI" id="CHEBI:15378"/>
        <dbReference type="ChEBI" id="CHEBI:30013"/>
        <dbReference type="ChEBI" id="CHEBI:30616"/>
        <dbReference type="ChEBI" id="CHEBI:61977"/>
        <dbReference type="ChEBI" id="CHEBI:456216"/>
        <dbReference type="EC" id="2.7.11.1"/>
    </reaction>
</comment>
<dbReference type="SUPFAM" id="SSF56112">
    <property type="entry name" value="Protein kinase-like (PK-like)"/>
    <property type="match status" value="1"/>
</dbReference>
<evidence type="ECO:0000256" key="6">
    <source>
        <dbReference type="ARBA" id="ARBA00022692"/>
    </source>
</evidence>
<dbReference type="InterPro" id="IPR011009">
    <property type="entry name" value="Kinase-like_dom_sf"/>
</dbReference>
<dbReference type="PANTHER" id="PTHR48056:SF74">
    <property type="entry name" value="PROTEIN KINASE DOMAIN-CONTAINING PROTEIN"/>
    <property type="match status" value="1"/>
</dbReference>
<dbReference type="SUPFAM" id="SSF52058">
    <property type="entry name" value="L domain-like"/>
    <property type="match status" value="1"/>
</dbReference>
<dbReference type="Pfam" id="PF00560">
    <property type="entry name" value="LRR_1"/>
    <property type="match status" value="3"/>
</dbReference>
<dbReference type="GO" id="GO:0005524">
    <property type="term" value="F:ATP binding"/>
    <property type="evidence" value="ECO:0007669"/>
    <property type="project" value="InterPro"/>
</dbReference>
<protein>
    <recommendedName>
        <fullName evidence="2">non-specific serine/threonine protein kinase</fullName>
        <ecNumber evidence="2">2.7.11.1</ecNumber>
    </recommendedName>
</protein>
<keyword evidence="5" id="KW-0808">Transferase</keyword>
<dbReference type="PROSITE" id="PS50011">
    <property type="entry name" value="PROTEIN_KINASE_DOM"/>
    <property type="match status" value="1"/>
</dbReference>
<accession>A0AAP0RI75</accession>
<name>A0AAP0RI75_LIQFO</name>
<keyword evidence="13" id="KW-0325">Glycoprotein</keyword>
<evidence type="ECO:0000256" key="15">
    <source>
        <dbReference type="ARBA" id="ARBA00048679"/>
    </source>
</evidence>
<keyword evidence="6 17" id="KW-0812">Transmembrane</keyword>
<dbReference type="PANTHER" id="PTHR48056">
    <property type="entry name" value="LRR RECEPTOR-LIKE SERINE/THREONINE-PROTEIN KINASE-RELATED"/>
    <property type="match status" value="1"/>
</dbReference>
<evidence type="ECO:0000256" key="2">
    <source>
        <dbReference type="ARBA" id="ARBA00012513"/>
    </source>
</evidence>
<organism evidence="19 20">
    <name type="scientific">Liquidambar formosana</name>
    <name type="common">Formosan gum</name>
    <dbReference type="NCBI Taxonomy" id="63359"/>
    <lineage>
        <taxon>Eukaryota</taxon>
        <taxon>Viridiplantae</taxon>
        <taxon>Streptophyta</taxon>
        <taxon>Embryophyta</taxon>
        <taxon>Tracheophyta</taxon>
        <taxon>Spermatophyta</taxon>
        <taxon>Magnoliopsida</taxon>
        <taxon>eudicotyledons</taxon>
        <taxon>Gunneridae</taxon>
        <taxon>Pentapetalae</taxon>
        <taxon>Saxifragales</taxon>
        <taxon>Altingiaceae</taxon>
        <taxon>Liquidambar</taxon>
    </lineage>
</organism>
<proteinExistence type="predicted"/>
<keyword evidence="7" id="KW-0732">Signal</keyword>
<keyword evidence="4" id="KW-0433">Leucine-rich repeat</keyword>
<keyword evidence="3" id="KW-0723">Serine/threonine-protein kinase</keyword>
<dbReference type="GO" id="GO:0016020">
    <property type="term" value="C:membrane"/>
    <property type="evidence" value="ECO:0007669"/>
    <property type="project" value="UniProtKB-SubCell"/>
</dbReference>
<evidence type="ECO:0000313" key="20">
    <source>
        <dbReference type="Proteomes" id="UP001415857"/>
    </source>
</evidence>
<dbReference type="AlphaFoldDB" id="A0AAP0RI75"/>
<reference evidence="19 20" key="1">
    <citation type="journal article" date="2024" name="Plant J.">
        <title>Genome sequences and population genomics reveal climatic adaptation and genomic divergence between two closely related sweetgum species.</title>
        <authorList>
            <person name="Xu W.Q."/>
            <person name="Ren C.Q."/>
            <person name="Zhang X.Y."/>
            <person name="Comes H.P."/>
            <person name="Liu X.H."/>
            <person name="Li Y.G."/>
            <person name="Kettle C.J."/>
            <person name="Jalonen R."/>
            <person name="Gaisberger H."/>
            <person name="Ma Y.Z."/>
            <person name="Qiu Y.X."/>
        </authorList>
    </citation>
    <scope>NUCLEOTIDE SEQUENCE [LARGE SCALE GENOMIC DNA]</scope>
    <source>
        <strain evidence="19">Hangzhou</strain>
    </source>
</reference>
<evidence type="ECO:0000256" key="8">
    <source>
        <dbReference type="ARBA" id="ARBA00022737"/>
    </source>
</evidence>
<evidence type="ECO:0000256" key="1">
    <source>
        <dbReference type="ARBA" id="ARBA00004479"/>
    </source>
</evidence>
<evidence type="ECO:0000256" key="3">
    <source>
        <dbReference type="ARBA" id="ARBA00022527"/>
    </source>
</evidence>
<evidence type="ECO:0000256" key="9">
    <source>
        <dbReference type="ARBA" id="ARBA00022777"/>
    </source>
</evidence>
<evidence type="ECO:0000256" key="5">
    <source>
        <dbReference type="ARBA" id="ARBA00022679"/>
    </source>
</evidence>
<dbReference type="InterPro" id="IPR000719">
    <property type="entry name" value="Prot_kinase_dom"/>
</dbReference>
<dbReference type="EMBL" id="JBBPBK010000010">
    <property type="protein sequence ID" value="KAK9277563.1"/>
    <property type="molecule type" value="Genomic_DNA"/>
</dbReference>
<dbReference type="FunFam" id="3.80.10.10:FF:000673">
    <property type="entry name" value="Probable LRR receptor-like serine/threonine-protein kinase At2g02780"/>
    <property type="match status" value="1"/>
</dbReference>
<comment type="subcellular location">
    <subcellularLocation>
        <location evidence="1">Membrane</location>
        <topology evidence="1">Single-pass type I membrane protein</topology>
    </subcellularLocation>
</comment>
<keyword evidence="9" id="KW-0418">Kinase</keyword>
<dbReference type="Pfam" id="PF00069">
    <property type="entry name" value="Pkinase"/>
    <property type="match status" value="1"/>
</dbReference>
<feature type="transmembrane region" description="Helical" evidence="17">
    <location>
        <begin position="360"/>
        <end position="385"/>
    </location>
</feature>
<gene>
    <name evidence="19" type="ORF">L1049_007108</name>
</gene>
<dbReference type="Gene3D" id="3.30.200.20">
    <property type="entry name" value="Phosphorylase Kinase, domain 1"/>
    <property type="match status" value="1"/>
</dbReference>
<dbReference type="GO" id="GO:0004674">
    <property type="term" value="F:protein serine/threonine kinase activity"/>
    <property type="evidence" value="ECO:0007669"/>
    <property type="project" value="UniProtKB-KW"/>
</dbReference>
<evidence type="ECO:0000256" key="10">
    <source>
        <dbReference type="ARBA" id="ARBA00022989"/>
    </source>
</evidence>
<feature type="region of interest" description="Disordered" evidence="16">
    <location>
        <begin position="566"/>
        <end position="590"/>
    </location>
</feature>
<evidence type="ECO:0000256" key="7">
    <source>
        <dbReference type="ARBA" id="ARBA00022729"/>
    </source>
</evidence>
<evidence type="ECO:0000256" key="14">
    <source>
        <dbReference type="ARBA" id="ARBA00047899"/>
    </source>
</evidence>
<dbReference type="InterPro" id="IPR032675">
    <property type="entry name" value="LRR_dom_sf"/>
</dbReference>
<keyword evidence="10 17" id="KW-1133">Transmembrane helix</keyword>
<dbReference type="InterPro" id="IPR050647">
    <property type="entry name" value="Plant_LRR-RLKs"/>
</dbReference>
<dbReference type="InterPro" id="IPR001611">
    <property type="entry name" value="Leu-rich_rpt"/>
</dbReference>
<evidence type="ECO:0000256" key="12">
    <source>
        <dbReference type="ARBA" id="ARBA00023170"/>
    </source>
</evidence>
<evidence type="ECO:0000259" key="18">
    <source>
        <dbReference type="PROSITE" id="PS50011"/>
    </source>
</evidence>
<keyword evidence="12" id="KW-0675">Receptor</keyword>
<dbReference type="Gene3D" id="1.10.510.10">
    <property type="entry name" value="Transferase(Phosphotransferase) domain 1"/>
    <property type="match status" value="1"/>
</dbReference>
<feature type="domain" description="Protein kinase" evidence="18">
    <location>
        <begin position="410"/>
        <end position="683"/>
    </location>
</feature>
<evidence type="ECO:0000256" key="11">
    <source>
        <dbReference type="ARBA" id="ARBA00023136"/>
    </source>
</evidence>
<keyword evidence="11 17" id="KW-0472">Membrane</keyword>
<dbReference type="Gene3D" id="3.80.10.10">
    <property type="entry name" value="Ribonuclease Inhibitor"/>
    <property type="match status" value="2"/>
</dbReference>
<evidence type="ECO:0000313" key="19">
    <source>
        <dbReference type="EMBL" id="KAK9277563.1"/>
    </source>
</evidence>
<dbReference type="Proteomes" id="UP001415857">
    <property type="component" value="Unassembled WGS sequence"/>
</dbReference>
<comment type="caution">
    <text evidence="19">The sequence shown here is derived from an EMBL/GenBank/DDBJ whole genome shotgun (WGS) entry which is preliminary data.</text>
</comment>